<reference evidence="1" key="1">
    <citation type="submission" date="2014-11" db="EMBL/GenBank/DDBJ databases">
        <authorList>
            <person name="Amaro Gonzalez C."/>
        </authorList>
    </citation>
    <scope>NUCLEOTIDE SEQUENCE</scope>
</reference>
<sequence length="65" mass="7961">MFLFLQTCFETPFTLCRFRLRQIVQSTLMPFNFRPGTWCPQQPTQDHFIQYSTPRLDVLRKPWIH</sequence>
<name>A0A0E9RQN4_ANGAN</name>
<organism evidence="1">
    <name type="scientific">Anguilla anguilla</name>
    <name type="common">European freshwater eel</name>
    <name type="synonym">Muraena anguilla</name>
    <dbReference type="NCBI Taxonomy" id="7936"/>
    <lineage>
        <taxon>Eukaryota</taxon>
        <taxon>Metazoa</taxon>
        <taxon>Chordata</taxon>
        <taxon>Craniata</taxon>
        <taxon>Vertebrata</taxon>
        <taxon>Euteleostomi</taxon>
        <taxon>Actinopterygii</taxon>
        <taxon>Neopterygii</taxon>
        <taxon>Teleostei</taxon>
        <taxon>Anguilliformes</taxon>
        <taxon>Anguillidae</taxon>
        <taxon>Anguilla</taxon>
    </lineage>
</organism>
<protein>
    <submittedName>
        <fullName evidence="1">Uncharacterized protein</fullName>
    </submittedName>
</protein>
<evidence type="ECO:0000313" key="1">
    <source>
        <dbReference type="EMBL" id="JAH31127.1"/>
    </source>
</evidence>
<reference evidence="1" key="2">
    <citation type="journal article" date="2015" name="Fish Shellfish Immunol.">
        <title>Early steps in the European eel (Anguilla anguilla)-Vibrio vulnificus interaction in the gills: Role of the RtxA13 toxin.</title>
        <authorList>
            <person name="Callol A."/>
            <person name="Pajuelo D."/>
            <person name="Ebbesson L."/>
            <person name="Teles M."/>
            <person name="MacKenzie S."/>
            <person name="Amaro C."/>
        </authorList>
    </citation>
    <scope>NUCLEOTIDE SEQUENCE</scope>
</reference>
<proteinExistence type="predicted"/>
<dbReference type="AlphaFoldDB" id="A0A0E9RQN4"/>
<accession>A0A0E9RQN4</accession>
<dbReference type="EMBL" id="GBXM01077450">
    <property type="protein sequence ID" value="JAH31127.1"/>
    <property type="molecule type" value="Transcribed_RNA"/>
</dbReference>